<reference evidence="2 3" key="1">
    <citation type="submission" date="2020-04" db="EMBL/GenBank/DDBJ databases">
        <authorList>
            <person name="De Canck E."/>
        </authorList>
    </citation>
    <scope>NUCLEOTIDE SEQUENCE [LARGE SCALE GENOMIC DNA]</scope>
    <source>
        <strain evidence="2 3">LMG 26788</strain>
    </source>
</reference>
<organism evidence="2 3">
    <name type="scientific">Achromobacter pulmonis</name>
    <dbReference type="NCBI Taxonomy" id="1389932"/>
    <lineage>
        <taxon>Bacteria</taxon>
        <taxon>Pseudomonadati</taxon>
        <taxon>Pseudomonadota</taxon>
        <taxon>Betaproteobacteria</taxon>
        <taxon>Burkholderiales</taxon>
        <taxon>Alcaligenaceae</taxon>
        <taxon>Achromobacter</taxon>
    </lineage>
</organism>
<dbReference type="AlphaFoldDB" id="A0A6S7EDA7"/>
<evidence type="ECO:0000313" key="3">
    <source>
        <dbReference type="Proteomes" id="UP000494203"/>
    </source>
</evidence>
<gene>
    <name evidence="2" type="ORF">LMG26788_04612</name>
</gene>
<keyword evidence="1" id="KW-1133">Transmembrane helix</keyword>
<dbReference type="EMBL" id="CADIKZ010000015">
    <property type="protein sequence ID" value="CAB3907587.1"/>
    <property type="molecule type" value="Genomic_DNA"/>
</dbReference>
<keyword evidence="1" id="KW-0812">Transmembrane</keyword>
<proteinExistence type="predicted"/>
<keyword evidence="1" id="KW-0472">Membrane</keyword>
<sequence length="447" mass="48790">MKRHIAGPLRRTGQHGQVLVPGLLLLGGLAAVLVMQYGVGRTVESRTRLIHATDAAAFSGALEQARQLNFLAYANRAQVAHQIAMAHLVTLGASMAFADTLAGQHRRNNPPEHLLAALFGREVAQAYRAARNDPQAQAGLARAYAEHDRVVHEVLAAGSAAAVAGLPAARARRVREVLRDNLGAGDSPVFHLSQDDWPGYVRRRAATPGRGLWSAVEQAAGRYDFLGRRDATRSKALPNGTRCPQAPHALRRRGSTWLGADGRWGALDTQSFHSSRQNRWAGCYYREYSMAWGAVLGPNAEAPSEVEYTAAPPADFTELDFWRWVRQSTTWDLRAGTGTPLANSYAMAGARRWPGRGLPDDYEVAKDAAPLRFTLAVRLERQVTMQARGTDERVVPGSRLDEHPAIVASSTAETYFSRPSAHPDGAVELATLFRPYWQARLSAEGAR</sequence>
<name>A0A6S7EDA7_9BURK</name>
<protein>
    <submittedName>
        <fullName evidence="2">Uncharacterized protein</fullName>
    </submittedName>
</protein>
<dbReference type="RefSeq" id="WP_175141722.1">
    <property type="nucleotide sequence ID" value="NZ_CADIKZ010000015.1"/>
</dbReference>
<dbReference type="Proteomes" id="UP000494203">
    <property type="component" value="Unassembled WGS sequence"/>
</dbReference>
<feature type="transmembrane region" description="Helical" evidence="1">
    <location>
        <begin position="20"/>
        <end position="39"/>
    </location>
</feature>
<accession>A0A6S7EDA7</accession>
<evidence type="ECO:0000256" key="1">
    <source>
        <dbReference type="SAM" id="Phobius"/>
    </source>
</evidence>
<evidence type="ECO:0000313" key="2">
    <source>
        <dbReference type="EMBL" id="CAB3907587.1"/>
    </source>
</evidence>
<keyword evidence="3" id="KW-1185">Reference proteome</keyword>